<organism evidence="3 4">
    <name type="scientific">Cacatuid alphaherpesvirus 2</name>
    <dbReference type="NCBI Taxonomy" id="2604840"/>
    <lineage>
        <taxon>Viruses</taxon>
        <taxon>Duplodnaviria</taxon>
        <taxon>Heunggongvirae</taxon>
        <taxon>Peploviricota</taxon>
        <taxon>Herviviricetes</taxon>
        <taxon>Herpesvirales</taxon>
        <taxon>Orthoherpesviridae</taxon>
        <taxon>Alphaherpesvirinae</taxon>
        <taxon>Iltovirus</taxon>
        <taxon>Iltovirus cacatuidalpha2</taxon>
    </lineage>
</organism>
<dbReference type="InterPro" id="IPR011009">
    <property type="entry name" value="Kinase-like_dom_sf"/>
</dbReference>
<proteinExistence type="predicted"/>
<name>A0A5B9QZX4_9ALPH</name>
<dbReference type="SMART" id="SM00220">
    <property type="entry name" value="S_TKc"/>
    <property type="match status" value="1"/>
</dbReference>
<evidence type="ECO:0000313" key="4">
    <source>
        <dbReference type="Proteomes" id="UP001144437"/>
    </source>
</evidence>
<dbReference type="GO" id="GO:0005524">
    <property type="term" value="F:ATP binding"/>
    <property type="evidence" value="ECO:0007669"/>
    <property type="project" value="InterPro"/>
</dbReference>
<sequence>MPGKRLLRRCNGRTNNHLDLTKRKRLQRHNKISWAVGVKMYKAVETEEQKETNNGGHDAETERENTDDVYDANGGQAEHSSGIAKADADQSPEFLDKYTVIGTLPSGSFGKIFVCTPRETNDDHKETAELQNEHSVPRNRRFVAKRVLTRSNIETFLNNEITVLLFMKHENILNVEEVIRSSVYTYMVTKKYDHDLYSFMYDGVLQWKDRPLLRQTRSIMKQILCGVQYMHTHNLIHRDIKLENVFVNDTGKVVIGDLGTVVAFKQPRTAHNYGWVGTVTTNSPEMLAGDQYCEITDIWSCGLIMLDMLSNEVMPLNGNTKHPEKQLRKLIKALSVCDEEFPDPPCKLFNYIDAVRYTHTPLSVPPMIRRMDLPMDFEYPLAKMLTFDWHRRPSATEVLAMSLFSSNLSEDRSTFWGVESGAYNLSSWKPRYD</sequence>
<protein>
    <submittedName>
        <fullName evidence="3">Serine/threonine-protein kinase US3</fullName>
    </submittedName>
</protein>
<evidence type="ECO:0000313" key="3">
    <source>
        <dbReference type="EMBL" id="QEG54068.1"/>
    </source>
</evidence>
<dbReference type="GeneID" id="80540333"/>
<dbReference type="KEGG" id="vg:80540333"/>
<dbReference type="PANTHER" id="PTHR44167:SF24">
    <property type="entry name" value="SERINE_THREONINE-PROTEIN KINASE CHK2"/>
    <property type="match status" value="1"/>
</dbReference>
<evidence type="ECO:0000256" key="1">
    <source>
        <dbReference type="SAM" id="MobiDB-lite"/>
    </source>
</evidence>
<feature type="region of interest" description="Disordered" evidence="1">
    <location>
        <begin position="46"/>
        <end position="65"/>
    </location>
</feature>
<keyword evidence="3" id="KW-0418">Kinase</keyword>
<dbReference type="GO" id="GO:0004674">
    <property type="term" value="F:protein serine/threonine kinase activity"/>
    <property type="evidence" value="ECO:0007669"/>
    <property type="project" value="TreeGrafter"/>
</dbReference>
<dbReference type="PROSITE" id="PS50011">
    <property type="entry name" value="PROTEIN_KINASE_DOM"/>
    <property type="match status" value="1"/>
</dbReference>
<dbReference type="EMBL" id="MK360902">
    <property type="protein sequence ID" value="QEG54068.1"/>
    <property type="molecule type" value="Genomic_DNA"/>
</dbReference>
<keyword evidence="3" id="KW-0808">Transferase</keyword>
<dbReference type="InterPro" id="IPR008271">
    <property type="entry name" value="Ser/Thr_kinase_AS"/>
</dbReference>
<reference evidence="3" key="1">
    <citation type="journal article" date="2019" name="Vet. Microbiol.">
        <title>Disease surveillance in wild Victorian cacatuids reveals co-infection with multiple agents and detection of novel avian viruses.</title>
        <authorList>
            <person name="Sutherland M."/>
            <person name="Sarker S."/>
            <person name="Vaz P.K."/>
            <person name="Legione A.R."/>
            <person name="Devlin J.M."/>
            <person name="Macwhirter P.L."/>
            <person name="Whiteley P.L."/>
            <person name="Raidal S.R."/>
        </authorList>
    </citation>
    <scope>NUCLEOTIDE SEQUENCE</scope>
    <source>
        <strain evidence="3">97-0001</strain>
    </source>
</reference>
<keyword evidence="4" id="KW-1185">Reference proteome</keyword>
<dbReference type="Gene3D" id="1.10.510.10">
    <property type="entry name" value="Transferase(Phosphotransferase) domain 1"/>
    <property type="match status" value="1"/>
</dbReference>
<dbReference type="Pfam" id="PF00069">
    <property type="entry name" value="Pkinase"/>
    <property type="match status" value="1"/>
</dbReference>
<dbReference type="SUPFAM" id="SSF56112">
    <property type="entry name" value="Protein kinase-like (PK-like)"/>
    <property type="match status" value="1"/>
</dbReference>
<evidence type="ECO:0000259" key="2">
    <source>
        <dbReference type="PROSITE" id="PS50011"/>
    </source>
</evidence>
<dbReference type="Proteomes" id="UP001144437">
    <property type="component" value="Segment"/>
</dbReference>
<dbReference type="Gene3D" id="3.30.200.20">
    <property type="entry name" value="Phosphorylase Kinase, domain 1"/>
    <property type="match status" value="1"/>
</dbReference>
<dbReference type="PANTHER" id="PTHR44167">
    <property type="entry name" value="OVARIAN-SPECIFIC SERINE/THREONINE-PROTEIN KINASE LOK-RELATED"/>
    <property type="match status" value="1"/>
</dbReference>
<accession>A0A5B9QZX4</accession>
<feature type="domain" description="Protein kinase" evidence="2">
    <location>
        <begin position="98"/>
        <end position="404"/>
    </location>
</feature>
<dbReference type="InterPro" id="IPR000719">
    <property type="entry name" value="Prot_kinase_dom"/>
</dbReference>
<dbReference type="RefSeq" id="YP_010801622.1">
    <property type="nucleotide sequence ID" value="NC_076966.1"/>
</dbReference>
<dbReference type="PROSITE" id="PS00108">
    <property type="entry name" value="PROTEIN_KINASE_ST"/>
    <property type="match status" value="1"/>
</dbReference>